<proteinExistence type="predicted"/>
<feature type="signal peptide" evidence="2">
    <location>
        <begin position="1"/>
        <end position="27"/>
    </location>
</feature>
<reference evidence="3" key="1">
    <citation type="submission" date="2021-01" db="EMBL/GenBank/DDBJ databases">
        <title>Whole genome shotgun sequence of Virgisporangium ochraceum NBRC 16418.</title>
        <authorList>
            <person name="Komaki H."/>
            <person name="Tamura T."/>
        </authorList>
    </citation>
    <scope>NUCLEOTIDE SEQUENCE</scope>
    <source>
        <strain evidence="3">NBRC 16418</strain>
    </source>
</reference>
<feature type="chain" id="PRO_5038941981" evidence="2">
    <location>
        <begin position="28"/>
        <end position="288"/>
    </location>
</feature>
<protein>
    <submittedName>
        <fullName evidence="3">ATP/GTP-binding protein</fullName>
    </submittedName>
</protein>
<feature type="region of interest" description="Disordered" evidence="1">
    <location>
        <begin position="47"/>
        <end position="77"/>
    </location>
</feature>
<organism evidence="3 4">
    <name type="scientific">Virgisporangium ochraceum</name>
    <dbReference type="NCBI Taxonomy" id="65505"/>
    <lineage>
        <taxon>Bacteria</taxon>
        <taxon>Bacillati</taxon>
        <taxon>Actinomycetota</taxon>
        <taxon>Actinomycetes</taxon>
        <taxon>Micromonosporales</taxon>
        <taxon>Micromonosporaceae</taxon>
        <taxon>Virgisporangium</taxon>
    </lineage>
</organism>
<keyword evidence="4" id="KW-1185">Reference proteome</keyword>
<accession>A0A8J4A1N3</accession>
<dbReference type="AlphaFoldDB" id="A0A8J4A1N3"/>
<sequence length="288" mass="28914">MLRLVRGALVIVLLTMIAPLISSAAHAGGGGGGVVCSNPANPVCDPWVKTPGGPGQSGSNGGSGGSGGSGGGTSDVQCTYTPADLSATSVAALGGQPSGEGGWYFKRCYGPDGRAIAFEGPMWISGLPPTVSPEILARQARSRLRLPTVVVALNPAGDQIVQLPTWLALDPESWRTQSATASVPGLSVTATARPVSASWSMGDGGSVSCQGPGSVWTPAADPRAPSPDCGYTYRASSAASPGGRHTVTVMVMWEVTWAGAGQSGSVPGLTTTGAVQVRVEESQAVVTR</sequence>
<name>A0A8J4A1N3_9ACTN</name>
<gene>
    <name evidence="3" type="ORF">Voc01_090640</name>
</gene>
<feature type="compositionally biased region" description="Gly residues" evidence="1">
    <location>
        <begin position="52"/>
        <end position="73"/>
    </location>
</feature>
<dbReference type="Proteomes" id="UP000635606">
    <property type="component" value="Unassembled WGS sequence"/>
</dbReference>
<comment type="caution">
    <text evidence="3">The sequence shown here is derived from an EMBL/GenBank/DDBJ whole genome shotgun (WGS) entry which is preliminary data.</text>
</comment>
<evidence type="ECO:0000313" key="4">
    <source>
        <dbReference type="Proteomes" id="UP000635606"/>
    </source>
</evidence>
<evidence type="ECO:0000256" key="1">
    <source>
        <dbReference type="SAM" id="MobiDB-lite"/>
    </source>
</evidence>
<evidence type="ECO:0000313" key="3">
    <source>
        <dbReference type="EMBL" id="GIJ74147.1"/>
    </source>
</evidence>
<dbReference type="EMBL" id="BOPH01000130">
    <property type="protein sequence ID" value="GIJ74147.1"/>
    <property type="molecule type" value="Genomic_DNA"/>
</dbReference>
<keyword evidence="2" id="KW-0732">Signal</keyword>
<evidence type="ECO:0000256" key="2">
    <source>
        <dbReference type="SAM" id="SignalP"/>
    </source>
</evidence>